<protein>
    <submittedName>
        <fullName evidence="1">Uncharacterized protein</fullName>
    </submittedName>
</protein>
<comment type="caution">
    <text evidence="1">The sequence shown here is derived from an EMBL/GenBank/DDBJ whole genome shotgun (WGS) entry which is preliminary data.</text>
</comment>
<organism evidence="1 2">
    <name type="scientific">Caerostris extrusa</name>
    <name type="common">Bark spider</name>
    <name type="synonym">Caerostris bankana</name>
    <dbReference type="NCBI Taxonomy" id="172846"/>
    <lineage>
        <taxon>Eukaryota</taxon>
        <taxon>Metazoa</taxon>
        <taxon>Ecdysozoa</taxon>
        <taxon>Arthropoda</taxon>
        <taxon>Chelicerata</taxon>
        <taxon>Arachnida</taxon>
        <taxon>Araneae</taxon>
        <taxon>Araneomorphae</taxon>
        <taxon>Entelegynae</taxon>
        <taxon>Araneoidea</taxon>
        <taxon>Araneidae</taxon>
        <taxon>Caerostris</taxon>
    </lineage>
</organism>
<name>A0AAV4SXQ8_CAEEX</name>
<dbReference type="AlphaFoldDB" id="A0AAV4SXQ8"/>
<evidence type="ECO:0000313" key="2">
    <source>
        <dbReference type="Proteomes" id="UP001054945"/>
    </source>
</evidence>
<dbReference type="Proteomes" id="UP001054945">
    <property type="component" value="Unassembled WGS sequence"/>
</dbReference>
<dbReference type="EMBL" id="BPLR01010249">
    <property type="protein sequence ID" value="GIY38026.1"/>
    <property type="molecule type" value="Genomic_DNA"/>
</dbReference>
<gene>
    <name evidence="1" type="ORF">CEXT_147271</name>
</gene>
<keyword evidence="2" id="KW-1185">Reference proteome</keyword>
<accession>A0AAV4SXQ8</accession>
<reference evidence="1 2" key="1">
    <citation type="submission" date="2021-06" db="EMBL/GenBank/DDBJ databases">
        <title>Caerostris extrusa draft genome.</title>
        <authorList>
            <person name="Kono N."/>
            <person name="Arakawa K."/>
        </authorList>
    </citation>
    <scope>NUCLEOTIDE SEQUENCE [LARGE SCALE GENOMIC DNA]</scope>
</reference>
<proteinExistence type="predicted"/>
<sequence length="102" mass="11794">MTQNSEVLLAGDREPDSVEVNAKQDGEGIGCFGWKHFEAEPLPSSDAIAQVVTSQQDPMDCVSMRIFEFQSHSPIRKRFIRQFGLQWSYRNLALMYIRMYDF</sequence>
<evidence type="ECO:0000313" key="1">
    <source>
        <dbReference type="EMBL" id="GIY38026.1"/>
    </source>
</evidence>